<proteinExistence type="predicted"/>
<name>A0A0B0MZG6_GOSAR</name>
<comment type="caution">
    <text evidence="1">The sequence shown here is derived from an EMBL/GenBank/DDBJ whole genome shotgun (WGS) entry which is preliminary data.</text>
</comment>
<gene>
    <name evidence="1" type="ORF">F383_32331</name>
</gene>
<dbReference type="EMBL" id="JRRC01445228">
    <property type="protein sequence ID" value="KHG06170.1"/>
    <property type="molecule type" value="Genomic_DNA"/>
</dbReference>
<dbReference type="AlphaFoldDB" id="A0A0B0MZG6"/>
<accession>A0A0B0MZG6</accession>
<evidence type="ECO:0000313" key="2">
    <source>
        <dbReference type="Proteomes" id="UP000032142"/>
    </source>
</evidence>
<keyword evidence="2" id="KW-1185">Reference proteome</keyword>
<reference evidence="2" key="1">
    <citation type="submission" date="2014-09" db="EMBL/GenBank/DDBJ databases">
        <authorList>
            <person name="Mudge J."/>
            <person name="Ramaraj T."/>
            <person name="Lindquist I.E."/>
            <person name="Bharti A.K."/>
            <person name="Sundararajan A."/>
            <person name="Cameron C.T."/>
            <person name="Woodward J.E."/>
            <person name="May G.D."/>
            <person name="Brubaker C."/>
            <person name="Broadhvest J."/>
            <person name="Wilkins T.A."/>
        </authorList>
    </citation>
    <scope>NUCLEOTIDE SEQUENCE</scope>
    <source>
        <strain evidence="2">cv. AKA8401</strain>
    </source>
</reference>
<organism evidence="1 2">
    <name type="scientific">Gossypium arboreum</name>
    <name type="common">Tree cotton</name>
    <name type="synonym">Gossypium nanking</name>
    <dbReference type="NCBI Taxonomy" id="29729"/>
    <lineage>
        <taxon>Eukaryota</taxon>
        <taxon>Viridiplantae</taxon>
        <taxon>Streptophyta</taxon>
        <taxon>Embryophyta</taxon>
        <taxon>Tracheophyta</taxon>
        <taxon>Spermatophyta</taxon>
        <taxon>Magnoliopsida</taxon>
        <taxon>eudicotyledons</taxon>
        <taxon>Gunneridae</taxon>
        <taxon>Pentapetalae</taxon>
        <taxon>rosids</taxon>
        <taxon>malvids</taxon>
        <taxon>Malvales</taxon>
        <taxon>Malvaceae</taxon>
        <taxon>Malvoideae</taxon>
        <taxon>Gossypium</taxon>
    </lineage>
</organism>
<protein>
    <submittedName>
        <fullName evidence="1">Uncharacterized protein</fullName>
    </submittedName>
</protein>
<evidence type="ECO:0000313" key="1">
    <source>
        <dbReference type="EMBL" id="KHG06170.1"/>
    </source>
</evidence>
<sequence length="30" mass="3714">MWLDLNIERQLILVDKPKHILRLTRNEQID</sequence>
<dbReference type="Proteomes" id="UP000032142">
    <property type="component" value="Unassembled WGS sequence"/>
</dbReference>